<evidence type="ECO:0000313" key="2">
    <source>
        <dbReference type="EMBL" id="MTJ05619.1"/>
    </source>
</evidence>
<accession>A0A7C9LMJ8</accession>
<reference evidence="2 3" key="1">
    <citation type="submission" date="2019-06" db="EMBL/GenBank/DDBJ databases">
        <title>Enrichment of Autotrophic Halophilic Microorganisms from Red Sea Brine Pool Using Microbial Electrosynthesis System.</title>
        <authorList>
            <person name="Alqahtani M.F."/>
            <person name="Bajracharya S."/>
            <person name="Katuri K.P."/>
            <person name="Ali M."/>
            <person name="Saikaly P.E."/>
        </authorList>
    </citation>
    <scope>NUCLEOTIDE SEQUENCE [LARGE SCALE GENOMIC DNA]</scope>
    <source>
        <strain evidence="2">MES6</strain>
    </source>
</reference>
<feature type="signal peptide" evidence="1">
    <location>
        <begin position="1"/>
        <end position="22"/>
    </location>
</feature>
<keyword evidence="1" id="KW-0732">Signal</keyword>
<dbReference type="RefSeq" id="WP_273250467.1">
    <property type="nucleotide sequence ID" value="NZ_VENJ01000020.1"/>
</dbReference>
<name>A0A7C9LMJ8_9RHOB</name>
<proteinExistence type="predicted"/>
<feature type="chain" id="PRO_5028868797" evidence="1">
    <location>
        <begin position="23"/>
        <end position="154"/>
    </location>
</feature>
<dbReference type="AlphaFoldDB" id="A0A7C9LMJ8"/>
<dbReference type="Proteomes" id="UP000483078">
    <property type="component" value="Unassembled WGS sequence"/>
</dbReference>
<protein>
    <submittedName>
        <fullName evidence="2">Uncharacterized protein</fullName>
    </submittedName>
</protein>
<organism evidence="2 3">
    <name type="scientific">Sediminimonas qiaohouensis</name>
    <dbReference type="NCBI Taxonomy" id="552061"/>
    <lineage>
        <taxon>Bacteria</taxon>
        <taxon>Pseudomonadati</taxon>
        <taxon>Pseudomonadota</taxon>
        <taxon>Alphaproteobacteria</taxon>
        <taxon>Rhodobacterales</taxon>
        <taxon>Roseobacteraceae</taxon>
        <taxon>Sediminimonas</taxon>
    </lineage>
</organism>
<evidence type="ECO:0000256" key="1">
    <source>
        <dbReference type="SAM" id="SignalP"/>
    </source>
</evidence>
<gene>
    <name evidence="2" type="ORF">FH759_13115</name>
</gene>
<dbReference type="EMBL" id="VENJ01000020">
    <property type="protein sequence ID" value="MTJ05619.1"/>
    <property type="molecule type" value="Genomic_DNA"/>
</dbReference>
<evidence type="ECO:0000313" key="3">
    <source>
        <dbReference type="Proteomes" id="UP000483078"/>
    </source>
</evidence>
<sequence length="154" mass="16397">MKFVKLLFVAGLIATGAGAVKAQESLEVFRLPPSVGATPIEIPGAGRQSATPIEIPGAGRYGATPIEIPGKSRGDLVADLPIPIAGSQAETLSPRSARGQFSARPLPIPEPRAIKKMGDFVYAILPDGTIYGDTDFGYSRFDTLETYQRFLRAH</sequence>
<comment type="caution">
    <text evidence="2">The sequence shown here is derived from an EMBL/GenBank/DDBJ whole genome shotgun (WGS) entry which is preliminary data.</text>
</comment>